<keyword evidence="3" id="KW-1185">Reference proteome</keyword>
<proteinExistence type="predicted"/>
<dbReference type="Proteomes" id="UP000030907">
    <property type="component" value="Chromosome"/>
</dbReference>
<evidence type="ECO:0008006" key="4">
    <source>
        <dbReference type="Google" id="ProtNLM"/>
    </source>
</evidence>
<dbReference type="EMBL" id="CP009122">
    <property type="protein sequence ID" value="AJA07288.1"/>
    <property type="molecule type" value="Genomic_DNA"/>
</dbReference>
<dbReference type="STRING" id="1515612.SKP52_01755"/>
<dbReference type="KEGG" id="sphk:SKP52_01755"/>
<feature type="region of interest" description="Disordered" evidence="1">
    <location>
        <begin position="1"/>
        <end position="22"/>
    </location>
</feature>
<organism evidence="2 3">
    <name type="scientific">Sphingopyxis fribergensis</name>
    <dbReference type="NCBI Taxonomy" id="1515612"/>
    <lineage>
        <taxon>Bacteria</taxon>
        <taxon>Pseudomonadati</taxon>
        <taxon>Pseudomonadota</taxon>
        <taxon>Alphaproteobacteria</taxon>
        <taxon>Sphingomonadales</taxon>
        <taxon>Sphingomonadaceae</taxon>
        <taxon>Sphingopyxis</taxon>
    </lineage>
</organism>
<dbReference type="AlphaFoldDB" id="A0A0A7PDK4"/>
<dbReference type="RefSeq" id="WP_228383789.1">
    <property type="nucleotide sequence ID" value="NZ_CP009122.1"/>
</dbReference>
<evidence type="ECO:0000256" key="1">
    <source>
        <dbReference type="SAM" id="MobiDB-lite"/>
    </source>
</evidence>
<reference evidence="2 3" key="1">
    <citation type="journal article" date="2015" name="Int. J. Syst. Evol. Microbiol.">
        <title>Description of Sphingopyxis fribergensis sp. nov. - a soil bacterium with the ability to degrade styrene and phenylacetic acid.</title>
        <authorList>
            <person name="Oelschlagel M."/>
            <person name="Ruckert C."/>
            <person name="Kalinowski J."/>
            <person name="Schmidt G."/>
            <person name="Schlomann M."/>
            <person name="Tischler D."/>
        </authorList>
    </citation>
    <scope>NUCLEOTIDE SEQUENCE [LARGE SCALE GENOMIC DNA]</scope>
    <source>
        <strain evidence="2 3">Kp5.2</strain>
    </source>
</reference>
<protein>
    <recommendedName>
        <fullName evidence="4">RiboL-PSP-HEPN domain-containing protein</fullName>
    </recommendedName>
</protein>
<dbReference type="HOGENOM" id="CLU_1692163_0_0_5"/>
<sequence>MKSAKGDAHRKSSRKPYNERTDLEKLQSQWTKLSGLHGRDEPSAAIVRCATAAEIAANYAVRTEWGKKTQFDAAIIDQFLRWANGLPLKVERLFVPVFFATPRTSPTARALISSAGKINTVRNAVVHQGSFSNKGEAEAVIAEAKTFINMIVGLSIDGFDIDAQAASVRAAPPAEGTPE</sequence>
<gene>
    <name evidence="2" type="ORF">SKP52_01755</name>
</gene>
<accession>A0A0A7PDK4</accession>
<evidence type="ECO:0000313" key="3">
    <source>
        <dbReference type="Proteomes" id="UP000030907"/>
    </source>
</evidence>
<name>A0A0A7PDK4_9SPHN</name>
<evidence type="ECO:0000313" key="2">
    <source>
        <dbReference type="EMBL" id="AJA07288.1"/>
    </source>
</evidence>